<name>A0A835N050_9ROSI</name>
<accession>A0A835N050</accession>
<dbReference type="AlphaFoldDB" id="A0A835N050"/>
<evidence type="ECO:0000313" key="2">
    <source>
        <dbReference type="Proteomes" id="UP000657918"/>
    </source>
</evidence>
<comment type="caution">
    <text evidence="1">The sequence shown here is derived from an EMBL/GenBank/DDBJ whole genome shotgun (WGS) entry which is preliminary data.</text>
</comment>
<protein>
    <submittedName>
        <fullName evidence="1">Uncharacterized protein</fullName>
    </submittedName>
</protein>
<evidence type="ECO:0000313" key="1">
    <source>
        <dbReference type="EMBL" id="KAF9679866.1"/>
    </source>
</evidence>
<reference evidence="1 2" key="1">
    <citation type="submission" date="2020-10" db="EMBL/GenBank/DDBJ databases">
        <title>Plant Genome Project.</title>
        <authorList>
            <person name="Zhang R.-G."/>
        </authorList>
    </citation>
    <scope>NUCLEOTIDE SEQUENCE [LARGE SCALE GENOMIC DNA]</scope>
    <source>
        <strain evidence="1">FAFU-HL-1</strain>
        <tissue evidence="1">Leaf</tissue>
    </source>
</reference>
<dbReference type="Proteomes" id="UP000657918">
    <property type="component" value="Unassembled WGS sequence"/>
</dbReference>
<dbReference type="EMBL" id="JADGMS010000006">
    <property type="protein sequence ID" value="KAF9679866.1"/>
    <property type="molecule type" value="Genomic_DNA"/>
</dbReference>
<keyword evidence="2" id="KW-1185">Reference proteome</keyword>
<proteinExistence type="predicted"/>
<gene>
    <name evidence="1" type="ORF">SADUNF_Sadunf06G0060100</name>
</gene>
<organism evidence="1 2">
    <name type="scientific">Salix dunnii</name>
    <dbReference type="NCBI Taxonomy" id="1413687"/>
    <lineage>
        <taxon>Eukaryota</taxon>
        <taxon>Viridiplantae</taxon>
        <taxon>Streptophyta</taxon>
        <taxon>Embryophyta</taxon>
        <taxon>Tracheophyta</taxon>
        <taxon>Spermatophyta</taxon>
        <taxon>Magnoliopsida</taxon>
        <taxon>eudicotyledons</taxon>
        <taxon>Gunneridae</taxon>
        <taxon>Pentapetalae</taxon>
        <taxon>rosids</taxon>
        <taxon>fabids</taxon>
        <taxon>Malpighiales</taxon>
        <taxon>Salicaceae</taxon>
        <taxon>Saliceae</taxon>
        <taxon>Salix</taxon>
    </lineage>
</organism>
<sequence>MRTQHLQKGPSRYDRLLPHQSIRASLQRNFELAIALKLVRILQHSLNEWMVCGLVEEHFSSFAESDHGKKIKAMCVELVAIRFLRQVYSLDFSFQIYFLVYHDTDSLRFLFEMVRVNVANSVREAAAWAQEDAELKLMDVTCNATAPPAPQMVHVLLM</sequence>